<evidence type="ECO:0000256" key="3">
    <source>
        <dbReference type="ARBA" id="ARBA00022737"/>
    </source>
</evidence>
<dbReference type="PROSITE" id="PS50940">
    <property type="entry name" value="CHIT_BIND_II"/>
    <property type="match status" value="2"/>
</dbReference>
<organism evidence="8 9">
    <name type="scientific">Drosophila kikkawai</name>
    <name type="common">Fruit fly</name>
    <dbReference type="NCBI Taxonomy" id="30033"/>
    <lineage>
        <taxon>Eukaryota</taxon>
        <taxon>Metazoa</taxon>
        <taxon>Ecdysozoa</taxon>
        <taxon>Arthropoda</taxon>
        <taxon>Hexapoda</taxon>
        <taxon>Insecta</taxon>
        <taxon>Pterygota</taxon>
        <taxon>Neoptera</taxon>
        <taxon>Endopterygota</taxon>
        <taxon>Diptera</taxon>
        <taxon>Brachycera</taxon>
        <taxon>Muscomorpha</taxon>
        <taxon>Ephydroidea</taxon>
        <taxon>Drosophilidae</taxon>
        <taxon>Drosophila</taxon>
        <taxon>Sophophora</taxon>
    </lineage>
</organism>
<evidence type="ECO:0000256" key="4">
    <source>
        <dbReference type="ARBA" id="ARBA00023157"/>
    </source>
</evidence>
<keyword evidence="5" id="KW-0325">Glycoprotein</keyword>
<proteinExistence type="predicted"/>
<dbReference type="AlphaFoldDB" id="A0A6P4HXC7"/>
<dbReference type="OrthoDB" id="6020543at2759"/>
<dbReference type="OMA" id="YFYYCSS"/>
<evidence type="ECO:0000256" key="2">
    <source>
        <dbReference type="ARBA" id="ARBA00022729"/>
    </source>
</evidence>
<dbReference type="RefSeq" id="XP_017020355.1">
    <property type="nucleotide sequence ID" value="XM_017164866.1"/>
</dbReference>
<keyword evidence="1" id="KW-0147">Chitin-binding</keyword>
<name>A0A6P4HXC7_DROKI</name>
<dbReference type="SUPFAM" id="SSF57625">
    <property type="entry name" value="Invertebrate chitin-binding proteins"/>
    <property type="match status" value="2"/>
</dbReference>
<feature type="signal peptide" evidence="6">
    <location>
        <begin position="1"/>
        <end position="21"/>
    </location>
</feature>
<keyword evidence="4" id="KW-1015">Disulfide bond</keyword>
<feature type="domain" description="Chitin-binding type-2" evidence="7">
    <location>
        <begin position="154"/>
        <end position="210"/>
    </location>
</feature>
<evidence type="ECO:0000259" key="7">
    <source>
        <dbReference type="PROSITE" id="PS50940"/>
    </source>
</evidence>
<evidence type="ECO:0000256" key="5">
    <source>
        <dbReference type="ARBA" id="ARBA00023180"/>
    </source>
</evidence>
<gene>
    <name evidence="9" type="primary">LOC108073308</name>
</gene>
<dbReference type="PANTHER" id="PTHR23301:SF0">
    <property type="entry name" value="CHITIN-BINDING TYPE-2 DOMAIN-CONTAINING PROTEIN-RELATED"/>
    <property type="match status" value="1"/>
</dbReference>
<evidence type="ECO:0000256" key="1">
    <source>
        <dbReference type="ARBA" id="ARBA00022669"/>
    </source>
</evidence>
<dbReference type="GeneID" id="108073308"/>
<keyword evidence="2 6" id="KW-0732">Signal</keyword>
<dbReference type="InterPro" id="IPR002557">
    <property type="entry name" value="Chitin-bd_dom"/>
</dbReference>
<evidence type="ECO:0000313" key="9">
    <source>
        <dbReference type="RefSeq" id="XP_017020355.1"/>
    </source>
</evidence>
<keyword evidence="8" id="KW-1185">Reference proteome</keyword>
<dbReference type="PANTHER" id="PTHR23301">
    <property type="entry name" value="CHITIN BINDING PERITROPHIN-A"/>
    <property type="match status" value="1"/>
</dbReference>
<dbReference type="GO" id="GO:0008061">
    <property type="term" value="F:chitin binding"/>
    <property type="evidence" value="ECO:0007669"/>
    <property type="project" value="UniProtKB-KW"/>
</dbReference>
<accession>A0A6P4HXC7</accession>
<evidence type="ECO:0000256" key="6">
    <source>
        <dbReference type="SAM" id="SignalP"/>
    </source>
</evidence>
<dbReference type="Proteomes" id="UP001652661">
    <property type="component" value="Chromosome 3R"/>
</dbReference>
<feature type="chain" id="PRO_5027842792" description="Chitin-binding type-2 domain-containing protein" evidence="6">
    <location>
        <begin position="22"/>
        <end position="228"/>
    </location>
</feature>
<protein>
    <recommendedName>
        <fullName evidence="7">Chitin-binding type-2 domain-containing protein</fullName>
    </recommendedName>
</protein>
<dbReference type="Pfam" id="PF01607">
    <property type="entry name" value="CBM_14"/>
    <property type="match status" value="2"/>
</dbReference>
<reference evidence="9" key="1">
    <citation type="submission" date="2025-08" db="UniProtKB">
        <authorList>
            <consortium name="RefSeq"/>
        </authorList>
    </citation>
    <scope>IDENTIFICATION</scope>
    <source>
        <strain evidence="9">14028-0561.14</strain>
        <tissue evidence="9">Whole fly</tissue>
    </source>
</reference>
<dbReference type="GO" id="GO:0005576">
    <property type="term" value="C:extracellular region"/>
    <property type="evidence" value="ECO:0007669"/>
    <property type="project" value="InterPro"/>
</dbReference>
<evidence type="ECO:0000313" key="8">
    <source>
        <dbReference type="Proteomes" id="UP001652661"/>
    </source>
</evidence>
<dbReference type="InterPro" id="IPR051940">
    <property type="entry name" value="Chitin_bind-dev_reg"/>
</dbReference>
<feature type="domain" description="Chitin-binding type-2" evidence="7">
    <location>
        <begin position="24"/>
        <end position="83"/>
    </location>
</feature>
<sequence>MRALTWLTIVLVALLGHRTLALEFAECESAPQMGVYVASSSNCSKYIYCAGPGSFEAECLDGHFYDEKQERCLEEDLVKRCQPLVTTTKSPPMKQQPPPTVAPKTEPLTITLEELPNAGPCYPYMVCYEGAGLTRACTPAHLVSCNRRQSPGIITSCQSGVYGFMPHPLNCAYFYYCSSGHKLLHRCPLNYTWHYERSSCVQQSEKKCFSEALQLRRRKPTKPAKPKV</sequence>
<keyword evidence="3" id="KW-0677">Repeat</keyword>
<dbReference type="InterPro" id="IPR036508">
    <property type="entry name" value="Chitin-bd_dom_sf"/>
</dbReference>
<dbReference type="SMART" id="SM00494">
    <property type="entry name" value="ChtBD2"/>
    <property type="match status" value="2"/>
</dbReference>
<dbReference type="Gene3D" id="2.170.140.10">
    <property type="entry name" value="Chitin binding domain"/>
    <property type="match status" value="2"/>
</dbReference>